<dbReference type="PANTHER" id="PTHR14897">
    <property type="entry name" value="WD REPEAT AND COILED-COIL-CONTAINING PROTEIN"/>
    <property type="match status" value="1"/>
</dbReference>
<dbReference type="PANTHER" id="PTHR14897:SF5">
    <property type="entry name" value="WD REPEAT AND COILED-COIL-CONTAINING PROTEIN"/>
    <property type="match status" value="1"/>
</dbReference>
<sequence length="677" mass="74893">MELGYGRLQRNNINTLQYTVHPDLGLVWGDGQALLLTPLSHVGSHVTCGDPVTLRKHDKVKTVAWSAEVSTGCRHLAVSTGQGVSVWLVKGTETTNLTSEQVTHLDISPLPQGLLWHPSEPILCILARDKIVTTLDQHSSSRPVVLDMSNRGHVCTGVWVTGDNPCLIVAVKKKTSVDFMVFNKWGKGTKPNIADATVITMESSVNIRSMTLVGSNLVAMTTDLPLETLCCQGDMFDTSDGIFEPIHNSDTEDKTDSVDELSALSTGPVDLTALCATRRRTPAPPMLFRLFPKPAVKETAELMLFRVDSTDVRELSRVGLSRIITPDLIAANPRCGHITVGSNTADTLQVFSLQEGTRLKKLQEIILTDGEKAKGIHMPDQGCVVAMVGKPMEQDFAALLPTSTQEMYQLRLRCFELEDLQETSQKEEKVELSQLRLPNGGVLPSLLRPGHELHQSKAQTSASQNPRHLLQDVTKPSQQSDQTVENEEPLRGAKRNTCYESCTSECSGDLPSHNVATRLKSMQHFSKGNEEVITTQHETVTDLKLLPSTLHTVESLEREMKQQVEKITKVKENLIAYSRIHTRDAQQYPEYPSLENAEVVHIAYEDLELSDEKVVKMFLLDRGMLKLGVVQEVFGLRTVEMCCKEGFVVVSANKDGYIPLRLATGSFITIRGEKNQS</sequence>
<keyword evidence="4" id="KW-0175">Coiled coil</keyword>
<evidence type="ECO:0000313" key="7">
    <source>
        <dbReference type="RefSeq" id="XP_019629587.1"/>
    </source>
</evidence>
<feature type="region of interest" description="Disordered" evidence="5">
    <location>
        <begin position="473"/>
        <end position="492"/>
    </location>
</feature>
<feature type="compositionally biased region" description="Polar residues" evidence="5">
    <location>
        <begin position="456"/>
        <end position="466"/>
    </location>
</feature>
<keyword evidence="3" id="KW-0677">Repeat</keyword>
<evidence type="ECO:0000256" key="5">
    <source>
        <dbReference type="SAM" id="MobiDB-lite"/>
    </source>
</evidence>
<dbReference type="InterPro" id="IPR028041">
    <property type="entry name" value="WDCP"/>
</dbReference>
<feature type="region of interest" description="Disordered" evidence="5">
    <location>
        <begin position="442"/>
        <end position="466"/>
    </location>
</feature>
<accession>A0A6P4ZER3</accession>
<dbReference type="KEGG" id="bbel:109473894"/>
<reference evidence="7" key="1">
    <citation type="submission" date="2025-08" db="UniProtKB">
        <authorList>
            <consortium name="RefSeq"/>
        </authorList>
    </citation>
    <scope>IDENTIFICATION</scope>
    <source>
        <tissue evidence="7">Gonad</tissue>
    </source>
</reference>
<proteinExistence type="predicted"/>
<dbReference type="GO" id="GO:0019900">
    <property type="term" value="F:kinase binding"/>
    <property type="evidence" value="ECO:0007669"/>
    <property type="project" value="TreeGrafter"/>
</dbReference>
<dbReference type="OrthoDB" id="6409262at2759"/>
<protein>
    <recommendedName>
        <fullName evidence="1">WD repeat and coiled-coil-containing protein</fullName>
    </recommendedName>
</protein>
<dbReference type="RefSeq" id="XP_019629587.1">
    <property type="nucleotide sequence ID" value="XM_019774028.1"/>
</dbReference>
<evidence type="ECO:0000256" key="2">
    <source>
        <dbReference type="ARBA" id="ARBA00022574"/>
    </source>
</evidence>
<name>A0A6P4ZER3_BRABE</name>
<gene>
    <name evidence="7" type="primary">LOC109473894</name>
</gene>
<feature type="compositionally biased region" description="Polar residues" evidence="5">
    <location>
        <begin position="474"/>
        <end position="483"/>
    </location>
</feature>
<keyword evidence="2" id="KW-0853">WD repeat</keyword>
<organism evidence="6 7">
    <name type="scientific">Branchiostoma belcheri</name>
    <name type="common">Amphioxus</name>
    <dbReference type="NCBI Taxonomy" id="7741"/>
    <lineage>
        <taxon>Eukaryota</taxon>
        <taxon>Metazoa</taxon>
        <taxon>Chordata</taxon>
        <taxon>Cephalochordata</taxon>
        <taxon>Leptocardii</taxon>
        <taxon>Amphioxiformes</taxon>
        <taxon>Branchiostomatidae</taxon>
        <taxon>Branchiostoma</taxon>
    </lineage>
</organism>
<evidence type="ECO:0000313" key="6">
    <source>
        <dbReference type="Proteomes" id="UP000515135"/>
    </source>
</evidence>
<evidence type="ECO:0000256" key="4">
    <source>
        <dbReference type="ARBA" id="ARBA00023054"/>
    </source>
</evidence>
<dbReference type="AlphaFoldDB" id="A0A6P4ZER3"/>
<dbReference type="GeneID" id="109473894"/>
<evidence type="ECO:0000256" key="1">
    <source>
        <dbReference type="ARBA" id="ARBA00015683"/>
    </source>
</evidence>
<evidence type="ECO:0000256" key="3">
    <source>
        <dbReference type="ARBA" id="ARBA00022737"/>
    </source>
</evidence>
<dbReference type="Pfam" id="PF15390">
    <property type="entry name" value="WDCP"/>
    <property type="match status" value="1"/>
</dbReference>
<keyword evidence="6" id="KW-1185">Reference proteome</keyword>
<dbReference type="Proteomes" id="UP000515135">
    <property type="component" value="Unplaced"/>
</dbReference>